<proteinExistence type="predicted"/>
<feature type="transmembrane region" description="Helical" evidence="1">
    <location>
        <begin position="6"/>
        <end position="22"/>
    </location>
</feature>
<accession>A0A9X4AWP0</accession>
<dbReference type="EMBL" id="JAGTJJ010000054">
    <property type="protein sequence ID" value="MDC3987499.1"/>
    <property type="molecule type" value="Genomic_DNA"/>
</dbReference>
<sequence length="74" mass="8437">MDLFDGILGALLLALAAFQTWLTVRVWKSRLFERKQKILQSQLIWLLPILGAGLVFTILIEEERSNKTPPSQLS</sequence>
<name>A0A9X4AWP0_9BACT</name>
<keyword evidence="1" id="KW-0472">Membrane</keyword>
<evidence type="ECO:0000313" key="3">
    <source>
        <dbReference type="Proteomes" id="UP001151081"/>
    </source>
</evidence>
<evidence type="ECO:0000256" key="1">
    <source>
        <dbReference type="SAM" id="Phobius"/>
    </source>
</evidence>
<dbReference type="RefSeq" id="WP_272426029.1">
    <property type="nucleotide sequence ID" value="NZ_JAGTJJ010000054.1"/>
</dbReference>
<evidence type="ECO:0000313" key="2">
    <source>
        <dbReference type="EMBL" id="MDC3987499.1"/>
    </source>
</evidence>
<feature type="transmembrane region" description="Helical" evidence="1">
    <location>
        <begin position="43"/>
        <end position="60"/>
    </location>
</feature>
<comment type="caution">
    <text evidence="2">The sequence shown here is derived from an EMBL/GenBank/DDBJ whole genome shotgun (WGS) entry which is preliminary data.</text>
</comment>
<dbReference type="AlphaFoldDB" id="A0A9X4AWP0"/>
<keyword evidence="3" id="KW-1185">Reference proteome</keyword>
<protein>
    <submittedName>
        <fullName evidence="2">Uncharacterized protein</fullName>
    </submittedName>
</protein>
<keyword evidence="1" id="KW-0812">Transmembrane</keyword>
<reference evidence="2 3" key="1">
    <citation type="submission" date="2021-04" db="EMBL/GenBank/DDBJ databases">
        <title>Genome analysis of Polyangium sp.</title>
        <authorList>
            <person name="Li Y."/>
            <person name="Wang J."/>
        </authorList>
    </citation>
    <scope>NUCLEOTIDE SEQUENCE [LARGE SCALE GENOMIC DNA]</scope>
    <source>
        <strain evidence="2 3">SDU14</strain>
    </source>
</reference>
<organism evidence="2 3">
    <name type="scientific">Polyangium jinanense</name>
    <dbReference type="NCBI Taxonomy" id="2829994"/>
    <lineage>
        <taxon>Bacteria</taxon>
        <taxon>Pseudomonadati</taxon>
        <taxon>Myxococcota</taxon>
        <taxon>Polyangia</taxon>
        <taxon>Polyangiales</taxon>
        <taxon>Polyangiaceae</taxon>
        <taxon>Polyangium</taxon>
    </lineage>
</organism>
<dbReference type="Proteomes" id="UP001151081">
    <property type="component" value="Unassembled WGS sequence"/>
</dbReference>
<gene>
    <name evidence="2" type="ORF">KEG57_43935</name>
</gene>
<keyword evidence="1" id="KW-1133">Transmembrane helix</keyword>